<dbReference type="AlphaFoldDB" id="A0A4D9E874"/>
<reference evidence="1 2" key="2">
    <citation type="submission" date="2019-04" db="EMBL/GenBank/DDBJ databases">
        <title>The genome sequence of big-headed turtle.</title>
        <authorList>
            <person name="Gong S."/>
        </authorList>
    </citation>
    <scope>NUCLEOTIDE SEQUENCE [LARGE SCALE GENOMIC DNA]</scope>
    <source>
        <strain evidence="1">DO16091913</strain>
        <tissue evidence="1">Muscle</tissue>
    </source>
</reference>
<gene>
    <name evidence="1" type="ORF">DR999_PMT14412</name>
</gene>
<evidence type="ECO:0000313" key="2">
    <source>
        <dbReference type="Proteomes" id="UP000297703"/>
    </source>
</evidence>
<comment type="caution">
    <text evidence="1">The sequence shown here is derived from an EMBL/GenBank/DDBJ whole genome shotgun (WGS) entry which is preliminary data.</text>
</comment>
<keyword evidence="2" id="KW-1185">Reference proteome</keyword>
<sequence length="88" mass="9318">MPLLGTSRRRLALGAALCALTCGERSRGGGAGGGAALPCLPARRRSLPGRRCVSCASKMSGQRRGGCRNPLVSDQLPWFLMLKQDCFN</sequence>
<dbReference type="Proteomes" id="UP000297703">
    <property type="component" value="Unassembled WGS sequence"/>
</dbReference>
<organism evidence="1 2">
    <name type="scientific">Platysternon megacephalum</name>
    <name type="common">big-headed turtle</name>
    <dbReference type="NCBI Taxonomy" id="55544"/>
    <lineage>
        <taxon>Eukaryota</taxon>
        <taxon>Metazoa</taxon>
        <taxon>Chordata</taxon>
        <taxon>Craniata</taxon>
        <taxon>Vertebrata</taxon>
        <taxon>Euteleostomi</taxon>
        <taxon>Archelosauria</taxon>
        <taxon>Testudinata</taxon>
        <taxon>Testudines</taxon>
        <taxon>Cryptodira</taxon>
        <taxon>Durocryptodira</taxon>
        <taxon>Testudinoidea</taxon>
        <taxon>Platysternidae</taxon>
        <taxon>Platysternon</taxon>
    </lineage>
</organism>
<accession>A0A4D9E874</accession>
<protein>
    <submittedName>
        <fullName evidence="1">Platelet-activating factor acetylhydrolase IB subunit beta</fullName>
    </submittedName>
</protein>
<proteinExistence type="predicted"/>
<reference evidence="1 2" key="1">
    <citation type="submission" date="2019-04" db="EMBL/GenBank/DDBJ databases">
        <title>Draft genome of the big-headed turtle Platysternon megacephalum.</title>
        <authorList>
            <person name="Gong S."/>
        </authorList>
    </citation>
    <scope>NUCLEOTIDE SEQUENCE [LARGE SCALE GENOMIC DNA]</scope>
    <source>
        <strain evidence="1">DO16091913</strain>
        <tissue evidence="1">Muscle</tissue>
    </source>
</reference>
<evidence type="ECO:0000313" key="1">
    <source>
        <dbReference type="EMBL" id="TFK03190.1"/>
    </source>
</evidence>
<name>A0A4D9E874_9SAUR</name>
<keyword evidence="1" id="KW-0378">Hydrolase</keyword>
<dbReference type="GO" id="GO:0016787">
    <property type="term" value="F:hydrolase activity"/>
    <property type="evidence" value="ECO:0007669"/>
    <property type="project" value="UniProtKB-KW"/>
</dbReference>
<dbReference type="EMBL" id="QXTE01000165">
    <property type="protein sequence ID" value="TFK03190.1"/>
    <property type="molecule type" value="Genomic_DNA"/>
</dbReference>